<dbReference type="SUPFAM" id="SSF52087">
    <property type="entry name" value="CRAL/TRIO domain"/>
    <property type="match status" value="1"/>
</dbReference>
<dbReference type="Gene3D" id="3.40.525.10">
    <property type="entry name" value="CRAL-TRIO lipid binding domain"/>
    <property type="match status" value="1"/>
</dbReference>
<dbReference type="EMBL" id="MU069653">
    <property type="protein sequence ID" value="KAF5836593.1"/>
    <property type="molecule type" value="Genomic_DNA"/>
</dbReference>
<dbReference type="InterPro" id="IPR036273">
    <property type="entry name" value="CRAL/TRIO_N_dom_sf"/>
</dbReference>
<comment type="subcellular location">
    <subcellularLocation>
        <location evidence="1">Cell membrane</location>
        <topology evidence="1">Peripheral membrane protein</topology>
    </subcellularLocation>
    <subcellularLocation>
        <location evidence="2">Golgi apparatus membrane</location>
        <topology evidence="2">Peripheral membrane protein</topology>
    </subcellularLocation>
</comment>
<dbReference type="InterPro" id="IPR011074">
    <property type="entry name" value="CRAL/TRIO_N_dom"/>
</dbReference>
<sequence length="298" mass="35113">MVACNHGGSHEFWFLPDILTDEQKQLERQFREHLQSKGLLIQNYCDELVLLRFLKARQWDIPLATSMYKAMGQWRKEHQVDELYRTFDFPELKDLLLVYPHFYHKTDKNGRPVYIEMLGKTDCAQMLNITTVDKFYKYHIWSWERFEKQVLPAVSKWNGAPLLTCVVIIDLKGLSMKNFTLTTQKVLSKIFKVDQDYYPEHLAVMYVINTPTLFKAIWNVISPWLEERTRKKIQVYGADYEPALRDMIPEENLLTIFGGKSELPDHYATVGPWMDVEPCKSCTFYPEGNVDKPKLQQS</sequence>
<dbReference type="PANTHER" id="PTHR45657:SF1">
    <property type="entry name" value="CRAL-TRIO DOMAIN-CONTAINING PROTEIN YKL091C-RELATED"/>
    <property type="match status" value="1"/>
</dbReference>
<dbReference type="Pfam" id="PF00650">
    <property type="entry name" value="CRAL_TRIO"/>
    <property type="match status" value="1"/>
</dbReference>
<dbReference type="InterPro" id="IPR036865">
    <property type="entry name" value="CRAL-TRIO_dom_sf"/>
</dbReference>
<dbReference type="InterPro" id="IPR001251">
    <property type="entry name" value="CRAL-TRIO_dom"/>
</dbReference>
<evidence type="ECO:0000259" key="4">
    <source>
        <dbReference type="PROSITE" id="PS50191"/>
    </source>
</evidence>
<dbReference type="Proteomes" id="UP000815325">
    <property type="component" value="Unassembled WGS sequence"/>
</dbReference>
<protein>
    <submittedName>
        <fullName evidence="5">CRAL-TRIO domain-containing protein</fullName>
    </submittedName>
</protein>
<dbReference type="InterPro" id="IPR051026">
    <property type="entry name" value="PI/PC_transfer"/>
</dbReference>
<dbReference type="SMART" id="SM00516">
    <property type="entry name" value="SEC14"/>
    <property type="match status" value="1"/>
</dbReference>
<dbReference type="Gene3D" id="1.10.8.20">
    <property type="entry name" value="N-terminal domain of phosphatidylinositol transfer protein sec14p"/>
    <property type="match status" value="1"/>
</dbReference>
<evidence type="ECO:0000256" key="1">
    <source>
        <dbReference type="ARBA" id="ARBA00004202"/>
    </source>
</evidence>
<evidence type="ECO:0000256" key="3">
    <source>
        <dbReference type="ARBA" id="ARBA00038020"/>
    </source>
</evidence>
<accession>A0ABQ7GPQ6</accession>
<comment type="similarity">
    <text evidence="3">Belongs to the SFH family.</text>
</comment>
<dbReference type="PANTHER" id="PTHR45657">
    <property type="entry name" value="CRAL-TRIO DOMAIN-CONTAINING PROTEIN YKL091C-RELATED"/>
    <property type="match status" value="1"/>
</dbReference>
<dbReference type="SUPFAM" id="SSF46938">
    <property type="entry name" value="CRAL/TRIO N-terminal domain"/>
    <property type="match status" value="1"/>
</dbReference>
<evidence type="ECO:0000313" key="5">
    <source>
        <dbReference type="EMBL" id="KAF5836593.1"/>
    </source>
</evidence>
<comment type="caution">
    <text evidence="5">The sequence shown here is derived from an EMBL/GenBank/DDBJ whole genome shotgun (WGS) entry which is preliminary data.</text>
</comment>
<keyword evidence="6" id="KW-1185">Reference proteome</keyword>
<evidence type="ECO:0000256" key="2">
    <source>
        <dbReference type="ARBA" id="ARBA00004395"/>
    </source>
</evidence>
<proteinExistence type="inferred from homology"/>
<dbReference type="PRINTS" id="PR00180">
    <property type="entry name" value="CRETINALDHBP"/>
</dbReference>
<reference evidence="5" key="1">
    <citation type="submission" date="2017-08" db="EMBL/GenBank/DDBJ databases">
        <authorList>
            <person name="Polle J.E."/>
            <person name="Barry K."/>
            <person name="Cushman J."/>
            <person name="Schmutz J."/>
            <person name="Tran D."/>
            <person name="Hathwaick L.T."/>
            <person name="Yim W.C."/>
            <person name="Jenkins J."/>
            <person name="Mckie-Krisberg Z.M."/>
            <person name="Prochnik S."/>
            <person name="Lindquist E."/>
            <person name="Dockter R.B."/>
            <person name="Adam C."/>
            <person name="Molina H."/>
            <person name="Bunkerborg J."/>
            <person name="Jin E."/>
            <person name="Buchheim M."/>
            <person name="Magnuson J."/>
        </authorList>
    </citation>
    <scope>NUCLEOTIDE SEQUENCE</scope>
    <source>
        <strain evidence="5">CCAP 19/18</strain>
    </source>
</reference>
<feature type="domain" description="CRAL-TRIO" evidence="4">
    <location>
        <begin position="91"/>
        <end position="265"/>
    </location>
</feature>
<dbReference type="PROSITE" id="PS50191">
    <property type="entry name" value="CRAL_TRIO"/>
    <property type="match status" value="1"/>
</dbReference>
<dbReference type="SMART" id="SM01100">
    <property type="entry name" value="CRAL_TRIO_N"/>
    <property type="match status" value="1"/>
</dbReference>
<evidence type="ECO:0000313" key="6">
    <source>
        <dbReference type="Proteomes" id="UP000815325"/>
    </source>
</evidence>
<gene>
    <name evidence="5" type="ORF">DUNSADRAFT_5710</name>
</gene>
<organism evidence="5 6">
    <name type="scientific">Dunaliella salina</name>
    <name type="common">Green alga</name>
    <name type="synonym">Protococcus salinus</name>
    <dbReference type="NCBI Taxonomy" id="3046"/>
    <lineage>
        <taxon>Eukaryota</taxon>
        <taxon>Viridiplantae</taxon>
        <taxon>Chlorophyta</taxon>
        <taxon>core chlorophytes</taxon>
        <taxon>Chlorophyceae</taxon>
        <taxon>CS clade</taxon>
        <taxon>Chlamydomonadales</taxon>
        <taxon>Dunaliellaceae</taxon>
        <taxon>Dunaliella</taxon>
    </lineage>
</organism>
<dbReference type="CDD" id="cd00170">
    <property type="entry name" value="SEC14"/>
    <property type="match status" value="1"/>
</dbReference>
<name>A0ABQ7GPQ6_DUNSA</name>
<dbReference type="Pfam" id="PF03765">
    <property type="entry name" value="CRAL_TRIO_N"/>
    <property type="match status" value="1"/>
</dbReference>